<evidence type="ECO:0000313" key="3">
    <source>
        <dbReference type="Proteomes" id="UP000198583"/>
    </source>
</evidence>
<proteinExistence type="predicted"/>
<accession>A0A1I6DEB5</accession>
<dbReference type="RefSeq" id="WP_093588935.1">
    <property type="nucleotide sequence ID" value="NZ_FOYL01000002.1"/>
</dbReference>
<evidence type="ECO:0000256" key="1">
    <source>
        <dbReference type="SAM" id="MobiDB-lite"/>
    </source>
</evidence>
<dbReference type="Proteomes" id="UP000198583">
    <property type="component" value="Unassembled WGS sequence"/>
</dbReference>
<feature type="region of interest" description="Disordered" evidence="1">
    <location>
        <begin position="1"/>
        <end position="24"/>
    </location>
</feature>
<gene>
    <name evidence="2" type="ORF">SAMN04488564_102387</name>
</gene>
<reference evidence="3" key="1">
    <citation type="submission" date="2016-10" db="EMBL/GenBank/DDBJ databases">
        <authorList>
            <person name="Varghese N."/>
            <person name="Submissions S."/>
        </authorList>
    </citation>
    <scope>NUCLEOTIDE SEQUENCE [LARGE SCALE GENOMIC DNA]</scope>
    <source>
        <strain evidence="3">DSM 44232</strain>
    </source>
</reference>
<dbReference type="AlphaFoldDB" id="A0A1I6DEB5"/>
<protein>
    <submittedName>
        <fullName evidence="2">Uncharacterized protein</fullName>
    </submittedName>
</protein>
<organism evidence="2 3">
    <name type="scientific">Lentzea waywayandensis</name>
    <dbReference type="NCBI Taxonomy" id="84724"/>
    <lineage>
        <taxon>Bacteria</taxon>
        <taxon>Bacillati</taxon>
        <taxon>Actinomycetota</taxon>
        <taxon>Actinomycetes</taxon>
        <taxon>Pseudonocardiales</taxon>
        <taxon>Pseudonocardiaceae</taxon>
        <taxon>Lentzea</taxon>
    </lineage>
</organism>
<dbReference type="EMBL" id="FOYL01000002">
    <property type="protein sequence ID" value="SFR03776.1"/>
    <property type="molecule type" value="Genomic_DNA"/>
</dbReference>
<dbReference type="OrthoDB" id="3698252at2"/>
<evidence type="ECO:0000313" key="2">
    <source>
        <dbReference type="EMBL" id="SFR03776.1"/>
    </source>
</evidence>
<dbReference type="STRING" id="84724.SAMN04488564_102387"/>
<feature type="compositionally biased region" description="Basic and acidic residues" evidence="1">
    <location>
        <begin position="1"/>
        <end position="11"/>
    </location>
</feature>
<name>A0A1I6DEB5_9PSEU</name>
<keyword evidence="3" id="KW-1185">Reference proteome</keyword>
<sequence length="62" mass="6615">MLLEGGLKEIDDQLSGRNSRSRDELAGARLTRTIAVRRAGGIAASGETEIRKLSVPRATVPP</sequence>